<feature type="transmembrane region" description="Helical" evidence="1">
    <location>
        <begin position="63"/>
        <end position="88"/>
    </location>
</feature>
<name>A0AB39KQ30_9CAUL</name>
<proteinExistence type="predicted"/>
<dbReference type="AlphaFoldDB" id="A0AB39KQ30"/>
<evidence type="ECO:0000256" key="1">
    <source>
        <dbReference type="SAM" id="Phobius"/>
    </source>
</evidence>
<organism evidence="2">
    <name type="scientific">Caulobacter sp. 73W</name>
    <dbReference type="NCBI Taxonomy" id="3161137"/>
    <lineage>
        <taxon>Bacteria</taxon>
        <taxon>Pseudomonadati</taxon>
        <taxon>Pseudomonadota</taxon>
        <taxon>Alphaproteobacteria</taxon>
        <taxon>Caulobacterales</taxon>
        <taxon>Caulobacteraceae</taxon>
        <taxon>Caulobacter</taxon>
    </lineage>
</organism>
<keyword evidence="1" id="KW-1133">Transmembrane helix</keyword>
<dbReference type="RefSeq" id="WP_369058454.1">
    <property type="nucleotide sequence ID" value="NZ_CP158375.1"/>
</dbReference>
<feature type="transmembrane region" description="Helical" evidence="1">
    <location>
        <begin position="160"/>
        <end position="183"/>
    </location>
</feature>
<evidence type="ECO:0000313" key="2">
    <source>
        <dbReference type="EMBL" id="XDO95606.1"/>
    </source>
</evidence>
<reference evidence="2" key="1">
    <citation type="submission" date="2024-06" db="EMBL/GenBank/DDBJ databases">
        <title>Caulobacter inopinatus, sp. nov.</title>
        <authorList>
            <person name="Donachie S.P."/>
        </authorList>
    </citation>
    <scope>NUCLEOTIDE SEQUENCE</scope>
    <source>
        <strain evidence="2">73W</strain>
    </source>
</reference>
<evidence type="ECO:0008006" key="3">
    <source>
        <dbReference type="Google" id="ProtNLM"/>
    </source>
</evidence>
<keyword evidence="1" id="KW-0472">Membrane</keyword>
<gene>
    <name evidence="2" type="ORF">ABOZ73_12410</name>
</gene>
<dbReference type="EMBL" id="CP158375">
    <property type="protein sequence ID" value="XDO95606.1"/>
    <property type="molecule type" value="Genomic_DNA"/>
</dbReference>
<protein>
    <recommendedName>
        <fullName evidence="3">DUF2306 domain-containing protein</fullName>
    </recommendedName>
</protein>
<feature type="transmembrane region" description="Helical" evidence="1">
    <location>
        <begin position="20"/>
        <end position="38"/>
    </location>
</feature>
<keyword evidence="1" id="KW-0812">Transmembrane</keyword>
<sequence length="188" mass="19940">MSQHSPQTGTINLGGVRNLIRTAAIAIGVTVAVTWLAMGDRAGLFLSHLSQLNWAPHLPDLSLLAGASLAIQLHVASVTVALVIGGVLLTGIKGDMKHRVLGWTWVIAMAAAAISSLFIHSIRPGHFSFLHLFAGWTLVALPFGVAMARKHKVRIHGRTMTGLFVGGLVIAGITAFLPGRLMWAMLFG</sequence>
<feature type="transmembrane region" description="Helical" evidence="1">
    <location>
        <begin position="100"/>
        <end position="122"/>
    </location>
</feature>
<accession>A0AB39KQ30</accession>
<feature type="transmembrane region" description="Helical" evidence="1">
    <location>
        <begin position="128"/>
        <end position="148"/>
    </location>
</feature>